<dbReference type="EMBL" id="JACHID010000011">
    <property type="protein sequence ID" value="MBB5022460.1"/>
    <property type="molecule type" value="Genomic_DNA"/>
</dbReference>
<dbReference type="RefSeq" id="WP_183733003.1">
    <property type="nucleotide sequence ID" value="NZ_JACHID010000011.1"/>
</dbReference>
<name>A0A7W7Y5H9_9BACT</name>
<dbReference type="AlphaFoldDB" id="A0A7W7Y5H9"/>
<keyword evidence="3" id="KW-1185">Reference proteome</keyword>
<keyword evidence="1" id="KW-0472">Membrane</keyword>
<reference evidence="2 3" key="1">
    <citation type="submission" date="2020-08" db="EMBL/GenBank/DDBJ databases">
        <title>Genomic Encyclopedia of Type Strains, Phase IV (KMG-IV): sequencing the most valuable type-strain genomes for metagenomic binning, comparative biology and taxonomic classification.</title>
        <authorList>
            <person name="Goeker M."/>
        </authorList>
    </citation>
    <scope>NUCLEOTIDE SEQUENCE [LARGE SCALE GENOMIC DNA]</scope>
    <source>
        <strain evidence="2 3">DSM 22071</strain>
    </source>
</reference>
<comment type="caution">
    <text evidence="2">The sequence shown here is derived from an EMBL/GenBank/DDBJ whole genome shotgun (WGS) entry which is preliminary data.</text>
</comment>
<gene>
    <name evidence="2" type="ORF">HNR37_001797</name>
</gene>
<dbReference type="Proteomes" id="UP000528322">
    <property type="component" value="Unassembled WGS sequence"/>
</dbReference>
<evidence type="ECO:0000256" key="1">
    <source>
        <dbReference type="SAM" id="Phobius"/>
    </source>
</evidence>
<accession>A0A7W7Y5H9</accession>
<sequence length="72" mass="8147">MTQKRKSQGQKEDKQRQMLLKLITFLLVAAIVVILLGIYTAMVPHPYRFVETQIAPHVQPERGHPPGIGTVQ</sequence>
<feature type="transmembrane region" description="Helical" evidence="1">
    <location>
        <begin position="20"/>
        <end position="42"/>
    </location>
</feature>
<proteinExistence type="predicted"/>
<evidence type="ECO:0000313" key="3">
    <source>
        <dbReference type="Proteomes" id="UP000528322"/>
    </source>
</evidence>
<protein>
    <submittedName>
        <fullName evidence="2">Uncharacterized protein</fullName>
    </submittedName>
</protein>
<keyword evidence="1" id="KW-1133">Transmembrane helix</keyword>
<organism evidence="2 3">
    <name type="scientific">Desulfurispira natronophila</name>
    <dbReference type="NCBI Taxonomy" id="682562"/>
    <lineage>
        <taxon>Bacteria</taxon>
        <taxon>Pseudomonadati</taxon>
        <taxon>Chrysiogenota</taxon>
        <taxon>Chrysiogenia</taxon>
        <taxon>Chrysiogenales</taxon>
        <taxon>Chrysiogenaceae</taxon>
        <taxon>Desulfurispira</taxon>
    </lineage>
</organism>
<evidence type="ECO:0000313" key="2">
    <source>
        <dbReference type="EMBL" id="MBB5022460.1"/>
    </source>
</evidence>
<keyword evidence="1" id="KW-0812">Transmembrane</keyword>